<dbReference type="InterPro" id="IPR036582">
    <property type="entry name" value="Mao_N_sf"/>
</dbReference>
<dbReference type="Gene3D" id="3.30.457.10">
    <property type="entry name" value="Copper amine oxidase-like, N-terminal domain"/>
    <property type="match status" value="1"/>
</dbReference>
<sequence length="425" mass="49923">MKKLIKYSILTFLAMTILTMPAMAESSPIKVFVNSKVLYDISPVVQNNRTLVPIRFISEELGFEVEYTESSGTISIKKNNRNIEITVDSDKAKVNNKVVELDVKPFIKENRVFIPLRFISESLGEEVNWDERNKIVLVGKYEGEVNTENTFLYTNQEFGYTLNFPNSWKEEAIIETRDGVLYVYDKKSAERFKSDGVEDFGPVFQVKFSDYPVIVTVPYDTNYILHYENGNYIETIFDMDFQYYPDTKDSYIKLWNEGQEVMSSFKKLNDIILIDKEIYKNEIEVLIDILDNFVPKQIFNQDEIYTLRNPRPNASFLYMRNMKNEEVSIKLEAEFDNSSKLIYYHLKSYGYELDVNKLNQFQALGLANRFIDKYADEFIDVVQKPDLYPSLYERDKHETYGDKDNKYVVVIDLEHGFVEYFSKVN</sequence>
<evidence type="ECO:0000313" key="4">
    <source>
        <dbReference type="Proteomes" id="UP001316087"/>
    </source>
</evidence>
<feature type="domain" description="Copper amine oxidase-like N-terminal" evidence="2">
    <location>
        <begin position="34"/>
        <end position="137"/>
    </location>
</feature>
<feature type="chain" id="PRO_5046978373" evidence="1">
    <location>
        <begin position="25"/>
        <end position="425"/>
    </location>
</feature>
<organism evidence="3 4">
    <name type="scientific">Solibacillus palustris</name>
    <dbReference type="NCBI Taxonomy" id="2908203"/>
    <lineage>
        <taxon>Bacteria</taxon>
        <taxon>Bacillati</taxon>
        <taxon>Bacillota</taxon>
        <taxon>Bacilli</taxon>
        <taxon>Bacillales</taxon>
        <taxon>Caryophanaceae</taxon>
        <taxon>Solibacillus</taxon>
    </lineage>
</organism>
<evidence type="ECO:0000259" key="2">
    <source>
        <dbReference type="Pfam" id="PF07833"/>
    </source>
</evidence>
<dbReference type="Pfam" id="PF07833">
    <property type="entry name" value="Cu_amine_oxidN1"/>
    <property type="match status" value="1"/>
</dbReference>
<comment type="caution">
    <text evidence="3">The sequence shown here is derived from an EMBL/GenBank/DDBJ whole genome shotgun (WGS) entry which is preliminary data.</text>
</comment>
<dbReference type="EMBL" id="JAKZFC010000015">
    <property type="protein sequence ID" value="MCH7324019.1"/>
    <property type="molecule type" value="Genomic_DNA"/>
</dbReference>
<keyword evidence="1" id="KW-0732">Signal</keyword>
<keyword evidence="4" id="KW-1185">Reference proteome</keyword>
<feature type="signal peptide" evidence="1">
    <location>
        <begin position="1"/>
        <end position="24"/>
    </location>
</feature>
<evidence type="ECO:0000313" key="3">
    <source>
        <dbReference type="EMBL" id="MCH7324019.1"/>
    </source>
</evidence>
<dbReference type="RefSeq" id="WP_241371179.1">
    <property type="nucleotide sequence ID" value="NZ_JAKZFC010000015.1"/>
</dbReference>
<dbReference type="Proteomes" id="UP001316087">
    <property type="component" value="Unassembled WGS sequence"/>
</dbReference>
<proteinExistence type="predicted"/>
<evidence type="ECO:0000256" key="1">
    <source>
        <dbReference type="SAM" id="SignalP"/>
    </source>
</evidence>
<protein>
    <submittedName>
        <fullName evidence="3">Copper amine oxidase N-terminal domain-containing protein</fullName>
    </submittedName>
</protein>
<reference evidence="3 4" key="1">
    <citation type="submission" date="2022-03" db="EMBL/GenBank/DDBJ databases">
        <authorList>
            <person name="Jo J.-H."/>
            <person name="Im W.-T."/>
        </authorList>
    </citation>
    <scope>NUCLEOTIDE SEQUENCE [LARGE SCALE GENOMIC DNA]</scope>
    <source>
        <strain evidence="3 4">MA9</strain>
    </source>
</reference>
<dbReference type="InterPro" id="IPR012854">
    <property type="entry name" value="Cu_amine_oxidase-like_N"/>
</dbReference>
<accession>A0ABS9UI36</accession>
<name>A0ABS9UI36_9BACL</name>
<dbReference type="SUPFAM" id="SSF55383">
    <property type="entry name" value="Copper amine oxidase, domain N"/>
    <property type="match status" value="1"/>
</dbReference>
<gene>
    <name evidence="3" type="ORF">LZ480_19340</name>
</gene>